<evidence type="ECO:0000256" key="4">
    <source>
        <dbReference type="ARBA" id="ARBA00022840"/>
    </source>
</evidence>
<dbReference type="InterPro" id="IPR027417">
    <property type="entry name" value="P-loop_NTPase"/>
</dbReference>
<dbReference type="InterPro" id="IPR047348">
    <property type="entry name" value="XRCC3-like_C"/>
</dbReference>
<gene>
    <name evidence="9" type="ORF">PCL_09113</name>
</gene>
<dbReference type="Pfam" id="PF08423">
    <property type="entry name" value="Rad51"/>
    <property type="match status" value="1"/>
</dbReference>
<name>A0A2U3EH42_PURLI</name>
<keyword evidence="6" id="KW-0539">Nucleus</keyword>
<dbReference type="GO" id="GO:0003690">
    <property type="term" value="F:double-stranded DNA binding"/>
    <property type="evidence" value="ECO:0007669"/>
    <property type="project" value="TreeGrafter"/>
</dbReference>
<dbReference type="Proteomes" id="UP000245956">
    <property type="component" value="Unassembled WGS sequence"/>
</dbReference>
<dbReference type="GO" id="GO:0000730">
    <property type="term" value="P:DNA recombinase assembly"/>
    <property type="evidence" value="ECO:0007669"/>
    <property type="project" value="TreeGrafter"/>
</dbReference>
<keyword evidence="4" id="KW-0067">ATP-binding</keyword>
<keyword evidence="2" id="KW-0547">Nucleotide-binding</keyword>
<dbReference type="GO" id="GO:0042148">
    <property type="term" value="P:DNA strand invasion"/>
    <property type="evidence" value="ECO:0007669"/>
    <property type="project" value="TreeGrafter"/>
</dbReference>
<dbReference type="EMBL" id="LCWV01000004">
    <property type="protein sequence ID" value="PWI73837.1"/>
    <property type="molecule type" value="Genomic_DNA"/>
</dbReference>
<accession>A0A2U3EH42</accession>
<feature type="compositionally biased region" description="Acidic residues" evidence="7">
    <location>
        <begin position="311"/>
        <end position="326"/>
    </location>
</feature>
<protein>
    <recommendedName>
        <fullName evidence="8">RecA family profile 1 domain-containing protein</fullName>
    </recommendedName>
</protein>
<dbReference type="PROSITE" id="PS50162">
    <property type="entry name" value="RECA_2"/>
    <property type="match status" value="1"/>
</dbReference>
<evidence type="ECO:0000256" key="2">
    <source>
        <dbReference type="ARBA" id="ARBA00022741"/>
    </source>
</evidence>
<evidence type="ECO:0000313" key="9">
    <source>
        <dbReference type="EMBL" id="PWI73837.1"/>
    </source>
</evidence>
<keyword evidence="3" id="KW-0227">DNA damage</keyword>
<dbReference type="PANTHER" id="PTHR22942">
    <property type="entry name" value="RECA/RAD51/RADA DNA STRAND-PAIRING FAMILY MEMBER"/>
    <property type="match status" value="1"/>
</dbReference>
<evidence type="ECO:0000256" key="7">
    <source>
        <dbReference type="SAM" id="MobiDB-lite"/>
    </source>
</evidence>
<feature type="region of interest" description="Disordered" evidence="7">
    <location>
        <begin position="587"/>
        <end position="639"/>
    </location>
</feature>
<dbReference type="Gene3D" id="3.40.50.300">
    <property type="entry name" value="P-loop containing nucleotide triphosphate hydrolases"/>
    <property type="match status" value="1"/>
</dbReference>
<evidence type="ECO:0000256" key="3">
    <source>
        <dbReference type="ARBA" id="ARBA00022763"/>
    </source>
</evidence>
<reference evidence="9 10" key="1">
    <citation type="journal article" date="2016" name="Front. Microbiol.">
        <title>Genome and transcriptome sequences reveal the specific parasitism of the nematophagous Purpureocillium lilacinum 36-1.</title>
        <authorList>
            <person name="Xie J."/>
            <person name="Li S."/>
            <person name="Mo C."/>
            <person name="Xiao X."/>
            <person name="Peng D."/>
            <person name="Wang G."/>
            <person name="Xiao Y."/>
        </authorList>
    </citation>
    <scope>NUCLEOTIDE SEQUENCE [LARGE SCALE GENOMIC DNA]</scope>
    <source>
        <strain evidence="9 10">36-1</strain>
    </source>
</reference>
<feature type="region of interest" description="Disordered" evidence="7">
    <location>
        <begin position="311"/>
        <end position="371"/>
    </location>
</feature>
<proteinExistence type="predicted"/>
<dbReference type="AlphaFoldDB" id="A0A2U3EH42"/>
<dbReference type="PANTHER" id="PTHR22942:SF66">
    <property type="entry name" value="RE19845P"/>
    <property type="match status" value="1"/>
</dbReference>
<feature type="region of interest" description="Disordered" evidence="7">
    <location>
        <begin position="153"/>
        <end position="198"/>
    </location>
</feature>
<dbReference type="InterPro" id="IPR013632">
    <property type="entry name" value="Rad51_C"/>
</dbReference>
<dbReference type="GO" id="GO:0000150">
    <property type="term" value="F:DNA strand exchange activity"/>
    <property type="evidence" value="ECO:0007669"/>
    <property type="project" value="TreeGrafter"/>
</dbReference>
<evidence type="ECO:0000259" key="8">
    <source>
        <dbReference type="PROSITE" id="PS50162"/>
    </source>
</evidence>
<comment type="subcellular location">
    <subcellularLocation>
        <location evidence="1">Nucleus</location>
    </subcellularLocation>
</comment>
<sequence length="764" mass="81125">MFAQEMAVSRTKYANGTGGGEICVCSWSFLPTVVFDTAPLADLRVLLVLSAVNGHPVRGSCTFGVVASHPHFAPPPPPPPPPAWQRALPAPVRLAPRQKFGVLLPLALGWQGKQATRDMAWELKTAKPEEGCVFGRVPGLAKRRSGVGSIWGVGRGLESSHPPRLPSSSSTSPPDNGNGHRGPPLRSASSELSHDTTRHRQFACPLRDAIAVRTPDHALLSRSACRPVPFPPPMTDLLRILPSFRAAPFSALLPAIEQHALTTAELLALHPADIAKQTQLPLLDLKRLVAAIQSSLVDDLVAEPLLVGLDADDDDTAQQDAGDVGDGEEKEKGGDGGGDAAPEDGRDEPDADAAEQQEQLPPPPQRQMTPCDVPCEAISTLDDDLDAALGGGVPLGCITEFAGESGAGKTQFLLSLCLAVQLPPPRGLAKQALYISTESGLATRRLAQMLAANPALLPEDADDDAGAAARRPSLDNILSTVTPDLESQDHILEYQVPVLLSRHDIGLIVVDSVAANYRAEFERQGSRGSNMAARSAELVRLGALLRDLARRHNLAVVVANQVADRFSSSPLSPGAIRGRVHSASVTNVAATSRSTQDSPLASRSNKGPPFPPLASTPSSSGAVPFSFPDDGPPPAPPALRLDHQQRWFTGWGDDPYSSQALKTPSLGLVWSTQISCRVALFKRPVYGRPRRVAAPLHADDYDDGDDVASREPTLKAWRRWMKVVFAPHVAASGQGMDGATEFEVNMGGLKSVKPKAKLKTKGMG</sequence>
<dbReference type="SUPFAM" id="SSF52540">
    <property type="entry name" value="P-loop containing nucleoside triphosphate hydrolases"/>
    <property type="match status" value="1"/>
</dbReference>
<dbReference type="GO" id="GO:0005524">
    <property type="term" value="F:ATP binding"/>
    <property type="evidence" value="ECO:0007669"/>
    <property type="project" value="UniProtKB-KW"/>
</dbReference>
<organism evidence="9 10">
    <name type="scientific">Purpureocillium lilacinum</name>
    <name type="common">Paecilomyces lilacinus</name>
    <dbReference type="NCBI Taxonomy" id="33203"/>
    <lineage>
        <taxon>Eukaryota</taxon>
        <taxon>Fungi</taxon>
        <taxon>Dikarya</taxon>
        <taxon>Ascomycota</taxon>
        <taxon>Pezizomycotina</taxon>
        <taxon>Sordariomycetes</taxon>
        <taxon>Hypocreomycetidae</taxon>
        <taxon>Hypocreales</taxon>
        <taxon>Ophiocordycipitaceae</taxon>
        <taxon>Purpureocillium</taxon>
    </lineage>
</organism>
<comment type="caution">
    <text evidence="9">The sequence shown here is derived from an EMBL/GenBank/DDBJ whole genome shotgun (WGS) entry which is preliminary data.</text>
</comment>
<evidence type="ECO:0000313" key="10">
    <source>
        <dbReference type="Proteomes" id="UP000245956"/>
    </source>
</evidence>
<keyword evidence="5" id="KW-0234">DNA repair</keyword>
<dbReference type="GO" id="GO:0005634">
    <property type="term" value="C:nucleus"/>
    <property type="evidence" value="ECO:0007669"/>
    <property type="project" value="UniProtKB-SubCell"/>
</dbReference>
<dbReference type="CDD" id="cd19491">
    <property type="entry name" value="XRCC3"/>
    <property type="match status" value="1"/>
</dbReference>
<dbReference type="InterPro" id="IPR020588">
    <property type="entry name" value="RecA_ATP-bd"/>
</dbReference>
<dbReference type="GO" id="GO:0140664">
    <property type="term" value="F:ATP-dependent DNA damage sensor activity"/>
    <property type="evidence" value="ECO:0007669"/>
    <property type="project" value="InterPro"/>
</dbReference>
<feature type="domain" description="RecA family profile 1" evidence="8">
    <location>
        <begin position="374"/>
        <end position="562"/>
    </location>
</feature>
<dbReference type="GO" id="GO:0061982">
    <property type="term" value="P:meiosis I cell cycle process"/>
    <property type="evidence" value="ECO:0007669"/>
    <property type="project" value="UniProtKB-ARBA"/>
</dbReference>
<dbReference type="GO" id="GO:0003697">
    <property type="term" value="F:single-stranded DNA binding"/>
    <property type="evidence" value="ECO:0007669"/>
    <property type="project" value="TreeGrafter"/>
</dbReference>
<feature type="compositionally biased region" description="Acidic residues" evidence="7">
    <location>
        <begin position="341"/>
        <end position="355"/>
    </location>
</feature>
<evidence type="ECO:0000256" key="6">
    <source>
        <dbReference type="ARBA" id="ARBA00023242"/>
    </source>
</evidence>
<evidence type="ECO:0000256" key="5">
    <source>
        <dbReference type="ARBA" id="ARBA00023204"/>
    </source>
</evidence>
<evidence type="ECO:0000256" key="1">
    <source>
        <dbReference type="ARBA" id="ARBA00004123"/>
    </source>
</evidence>
<feature type="compositionally biased region" description="Low complexity" evidence="7">
    <location>
        <begin position="159"/>
        <end position="174"/>
    </location>
</feature>
<dbReference type="GO" id="GO:0006312">
    <property type="term" value="P:mitotic recombination"/>
    <property type="evidence" value="ECO:0007669"/>
    <property type="project" value="TreeGrafter"/>
</dbReference>
<feature type="compositionally biased region" description="Polar residues" evidence="7">
    <location>
        <begin position="587"/>
        <end position="605"/>
    </location>
</feature>